<dbReference type="SMART" id="SM01052">
    <property type="entry name" value="CAP_GLY"/>
    <property type="match status" value="1"/>
</dbReference>
<dbReference type="InterPro" id="IPR000626">
    <property type="entry name" value="Ubiquitin-like_dom"/>
</dbReference>
<dbReference type="EMBL" id="QVQW01000011">
    <property type="protein sequence ID" value="RKU46938.1"/>
    <property type="molecule type" value="Genomic_DNA"/>
</dbReference>
<dbReference type="PANTHER" id="PTHR18916:SF85">
    <property type="entry name" value="TUBULIN-FOLDING COFACTOR B"/>
    <property type="match status" value="1"/>
</dbReference>
<protein>
    <recommendedName>
        <fullName evidence="5">CAP-Gly domain-containing protein</fullName>
    </recommendedName>
</protein>
<dbReference type="InterPro" id="IPR029071">
    <property type="entry name" value="Ubiquitin-like_domsf"/>
</dbReference>
<evidence type="ECO:0000313" key="7">
    <source>
        <dbReference type="Proteomes" id="UP000275385"/>
    </source>
</evidence>
<evidence type="ECO:0000256" key="1">
    <source>
        <dbReference type="ARBA" id="ARBA00004496"/>
    </source>
</evidence>
<evidence type="ECO:0000259" key="5">
    <source>
        <dbReference type="PROSITE" id="PS50245"/>
    </source>
</evidence>
<name>A0A420YGE1_9PEZI</name>
<dbReference type="GO" id="GO:0035371">
    <property type="term" value="C:microtubule plus-end"/>
    <property type="evidence" value="ECO:0007669"/>
    <property type="project" value="TreeGrafter"/>
</dbReference>
<dbReference type="Pfam" id="PF14560">
    <property type="entry name" value="Ubiquitin_2"/>
    <property type="match status" value="1"/>
</dbReference>
<dbReference type="InterPro" id="IPR036859">
    <property type="entry name" value="CAP-Gly_dom_sf"/>
</dbReference>
<gene>
    <name evidence="6" type="ORF">DL546_005037</name>
</gene>
<feature type="domain" description="CAP-Gly" evidence="5">
    <location>
        <begin position="179"/>
        <end position="223"/>
    </location>
</feature>
<dbReference type="InterPro" id="IPR045172">
    <property type="entry name" value="TBCB_Ubl"/>
</dbReference>
<dbReference type="Proteomes" id="UP000275385">
    <property type="component" value="Unassembled WGS sequence"/>
</dbReference>
<dbReference type="PANTHER" id="PTHR18916">
    <property type="entry name" value="DYNACTIN 1-RELATED MICROTUBULE-BINDING"/>
    <property type="match status" value="1"/>
</dbReference>
<keyword evidence="3" id="KW-0143">Chaperone</keyword>
<comment type="subcellular location">
    <subcellularLocation>
        <location evidence="1">Cytoplasm</location>
    </subcellularLocation>
</comment>
<dbReference type="InterPro" id="IPR000938">
    <property type="entry name" value="CAP-Gly_domain"/>
</dbReference>
<evidence type="ECO:0000256" key="3">
    <source>
        <dbReference type="ARBA" id="ARBA00023186"/>
    </source>
</evidence>
<dbReference type="AlphaFoldDB" id="A0A420YGE1"/>
<dbReference type="GO" id="GO:0031122">
    <property type="term" value="P:cytoplasmic microtubule organization"/>
    <property type="evidence" value="ECO:0007669"/>
    <property type="project" value="TreeGrafter"/>
</dbReference>
<keyword evidence="7" id="KW-1185">Reference proteome</keyword>
<dbReference type="Gene3D" id="3.10.20.90">
    <property type="entry name" value="Phosphatidylinositol 3-kinase Catalytic Subunit, Chain A, domain 1"/>
    <property type="match status" value="1"/>
</dbReference>
<organism evidence="6 7">
    <name type="scientific">Coniochaeta pulveracea</name>
    <dbReference type="NCBI Taxonomy" id="177199"/>
    <lineage>
        <taxon>Eukaryota</taxon>
        <taxon>Fungi</taxon>
        <taxon>Dikarya</taxon>
        <taxon>Ascomycota</taxon>
        <taxon>Pezizomycotina</taxon>
        <taxon>Sordariomycetes</taxon>
        <taxon>Sordariomycetidae</taxon>
        <taxon>Coniochaetales</taxon>
        <taxon>Coniochaetaceae</taxon>
        <taxon>Coniochaeta</taxon>
    </lineage>
</organism>
<dbReference type="GO" id="GO:0005938">
    <property type="term" value="C:cell cortex"/>
    <property type="evidence" value="ECO:0007669"/>
    <property type="project" value="TreeGrafter"/>
</dbReference>
<evidence type="ECO:0000313" key="6">
    <source>
        <dbReference type="EMBL" id="RKU46938.1"/>
    </source>
</evidence>
<dbReference type="STRING" id="177199.A0A420YGE1"/>
<dbReference type="PROSITE" id="PS50245">
    <property type="entry name" value="CAP_GLY_2"/>
    <property type="match status" value="1"/>
</dbReference>
<dbReference type="GO" id="GO:0007023">
    <property type="term" value="P:post-chaperonin tubulin folding pathway"/>
    <property type="evidence" value="ECO:0007669"/>
    <property type="project" value="InterPro"/>
</dbReference>
<accession>A0A420YGE1</accession>
<dbReference type="GO" id="GO:0051010">
    <property type="term" value="F:microtubule plus-end binding"/>
    <property type="evidence" value="ECO:0007669"/>
    <property type="project" value="TreeGrafter"/>
</dbReference>
<dbReference type="GO" id="GO:0005634">
    <property type="term" value="C:nucleus"/>
    <property type="evidence" value="ECO:0007669"/>
    <property type="project" value="TreeGrafter"/>
</dbReference>
<dbReference type="Gene3D" id="2.30.30.190">
    <property type="entry name" value="CAP Gly-rich-like domain"/>
    <property type="match status" value="1"/>
</dbReference>
<dbReference type="OrthoDB" id="5295208at2759"/>
<dbReference type="Pfam" id="PF01302">
    <property type="entry name" value="CAP_GLY"/>
    <property type="match status" value="1"/>
</dbReference>
<evidence type="ECO:0000256" key="2">
    <source>
        <dbReference type="ARBA" id="ARBA00022490"/>
    </source>
</evidence>
<comment type="similarity">
    <text evidence="4">Belongs to the TBCB family.</text>
</comment>
<dbReference type="GO" id="GO:0007021">
    <property type="term" value="P:tubulin complex assembly"/>
    <property type="evidence" value="ECO:0007669"/>
    <property type="project" value="InterPro"/>
</dbReference>
<keyword evidence="2" id="KW-0963">Cytoplasm</keyword>
<dbReference type="SUPFAM" id="SSF54236">
    <property type="entry name" value="Ubiquitin-like"/>
    <property type="match status" value="1"/>
</dbReference>
<sequence>MTTLADVPLIIVSDNASSERRITPAWSIDHLKTKLEPITGVPPSSQRLSLKTAGNQVIPIEAADEENTYLASFPLAPYAELHVRDTRPPGARPNFTDTSGVEKYVMPEDEYEKKSNSVLAWKKAQKLGRFDPNAPSQEQAKRAAFAQEVEERGIAVGRRCRVGGDDTRRGVVMYVGEVKEIPGTIGAWVGIKLDEPAGKNDGSIGGTRYWGEPSELKNGVFVRPDRVEIGDFPVLDDLEDMEEL</sequence>
<proteinExistence type="inferred from homology"/>
<reference evidence="6 7" key="1">
    <citation type="submission" date="2018-08" db="EMBL/GenBank/DDBJ databases">
        <title>Draft genome of the lignicolous fungus Coniochaeta pulveracea.</title>
        <authorList>
            <person name="Borstlap C.J."/>
            <person name="De Witt R.N."/>
            <person name="Botha A."/>
            <person name="Volschenk H."/>
        </authorList>
    </citation>
    <scope>NUCLEOTIDE SEQUENCE [LARGE SCALE GENOMIC DNA]</scope>
    <source>
        <strain evidence="6 7">CAB683</strain>
    </source>
</reference>
<dbReference type="CDD" id="cd01789">
    <property type="entry name" value="Ubl_TBCB"/>
    <property type="match status" value="1"/>
</dbReference>
<dbReference type="GO" id="GO:0043014">
    <property type="term" value="F:alpha-tubulin binding"/>
    <property type="evidence" value="ECO:0007669"/>
    <property type="project" value="InterPro"/>
</dbReference>
<dbReference type="SUPFAM" id="SSF74924">
    <property type="entry name" value="Cap-Gly domain"/>
    <property type="match status" value="1"/>
</dbReference>
<comment type="caution">
    <text evidence="6">The sequence shown here is derived from an EMBL/GenBank/DDBJ whole genome shotgun (WGS) entry which is preliminary data.</text>
</comment>
<evidence type="ECO:0000256" key="4">
    <source>
        <dbReference type="ARBA" id="ARBA00025779"/>
    </source>
</evidence>